<feature type="chain" id="PRO_5007511293" evidence="1">
    <location>
        <begin position="23"/>
        <end position="536"/>
    </location>
</feature>
<proteinExistence type="predicted"/>
<feature type="signal peptide" evidence="1">
    <location>
        <begin position="1"/>
        <end position="22"/>
    </location>
</feature>
<dbReference type="GO" id="GO:0008876">
    <property type="term" value="F:quinoprotein glucose dehydrogenase activity"/>
    <property type="evidence" value="ECO:0007669"/>
    <property type="project" value="UniProtKB-EC"/>
</dbReference>
<dbReference type="OrthoDB" id="9770183at2"/>
<keyword evidence="4" id="KW-1185">Reference proteome</keyword>
<gene>
    <name evidence="3" type="primary">gdhB_2</name>
    <name evidence="3" type="ORF">LuPra_01050</name>
</gene>
<evidence type="ECO:0000313" key="4">
    <source>
        <dbReference type="Proteomes" id="UP000076079"/>
    </source>
</evidence>
<organism evidence="3 4">
    <name type="scientific">Luteitalea pratensis</name>
    <dbReference type="NCBI Taxonomy" id="1855912"/>
    <lineage>
        <taxon>Bacteria</taxon>
        <taxon>Pseudomonadati</taxon>
        <taxon>Acidobacteriota</taxon>
        <taxon>Vicinamibacteria</taxon>
        <taxon>Vicinamibacterales</taxon>
        <taxon>Vicinamibacteraceae</taxon>
        <taxon>Luteitalea</taxon>
    </lineage>
</organism>
<dbReference type="PANTHER" id="PTHR19328:SF13">
    <property type="entry name" value="HIPL1 PROTEIN"/>
    <property type="match status" value="1"/>
</dbReference>
<accession>A0A143PH30</accession>
<keyword evidence="1" id="KW-0732">Signal</keyword>
<feature type="domain" description="Glucose/Sorbosone dehydrogenase" evidence="2">
    <location>
        <begin position="55"/>
        <end position="227"/>
    </location>
</feature>
<dbReference type="InterPro" id="IPR011041">
    <property type="entry name" value="Quinoprot_gluc/sorb_DH_b-prop"/>
</dbReference>
<dbReference type="InterPro" id="IPR011042">
    <property type="entry name" value="6-blade_b-propeller_TolB-like"/>
</dbReference>
<reference evidence="3 4" key="1">
    <citation type="journal article" date="2016" name="Genome Announc.">
        <title>First Complete Genome Sequence of a Subdivision 6 Acidobacterium Strain.</title>
        <authorList>
            <person name="Huang S."/>
            <person name="Vieira S."/>
            <person name="Bunk B."/>
            <person name="Riedel T."/>
            <person name="Sproer C."/>
            <person name="Overmann J."/>
        </authorList>
    </citation>
    <scope>NUCLEOTIDE SEQUENCE [LARGE SCALE GENOMIC DNA]</scope>
    <source>
        <strain evidence="4">DSM 100886 HEG_-6_39</strain>
    </source>
</reference>
<evidence type="ECO:0000259" key="2">
    <source>
        <dbReference type="Pfam" id="PF07995"/>
    </source>
</evidence>
<dbReference type="PANTHER" id="PTHR19328">
    <property type="entry name" value="HEDGEHOG-INTERACTING PROTEIN"/>
    <property type="match status" value="1"/>
</dbReference>
<dbReference type="RefSeq" id="WP_157898761.1">
    <property type="nucleotide sequence ID" value="NZ_CP015136.1"/>
</dbReference>
<dbReference type="SUPFAM" id="SSF50952">
    <property type="entry name" value="Soluble quinoprotein glucose dehydrogenase"/>
    <property type="match status" value="1"/>
</dbReference>
<evidence type="ECO:0000256" key="1">
    <source>
        <dbReference type="SAM" id="SignalP"/>
    </source>
</evidence>
<dbReference type="EC" id="1.1.5.2" evidence="3"/>
<name>A0A143PH30_LUTPR</name>
<protein>
    <submittedName>
        <fullName evidence="3">Quinoprotein glucose dehydrogenase B</fullName>
        <ecNumber evidence="3">1.1.5.2</ecNumber>
    </submittedName>
</protein>
<keyword evidence="3" id="KW-0560">Oxidoreductase</keyword>
<dbReference type="STRING" id="1855912.LuPra_01050"/>
<dbReference type="EMBL" id="CP015136">
    <property type="protein sequence ID" value="AMY07867.1"/>
    <property type="molecule type" value="Genomic_DNA"/>
</dbReference>
<dbReference type="Gene3D" id="2.120.10.30">
    <property type="entry name" value="TolB, C-terminal domain"/>
    <property type="match status" value="1"/>
</dbReference>
<feature type="domain" description="Glucose/Sorbosone dehydrogenase" evidence="2">
    <location>
        <begin position="249"/>
        <end position="344"/>
    </location>
</feature>
<sequence precursor="true">MTHKTGFTTAARRAMASAGVVAATLCSTPAVTRAQQPDPTVYDTNLAVRAVASGLNQPVGIAFLGSDSYFIVEKASGQVKWVRPVGGVQTTTVVLDLPVNSFSERGLLSVALHPDFPANPGVYLFWTESSTSADSAVAANVGNPNSPYPPGTPNPFGSRIDRFVWNGSSLAFAQNLLVIRSFQADPTQPLRGNHNGGVIKFASEGGRARLYVVMGDQGRRGQLQNLEFGAPADPILHPNFPADDQFGGPAPDQAHLSGVVLRLNDDGSAPDDNPFFAYGRELINGGNAAVGTQLQKVFAYGVRNSFGLDIDPASGDVWIQENGDDSFSELNRVVAGQNGGWVQVAGPVSRIAEFKAIESGTFFLSPGKYAGMQQVRFPATYLADTPDQVMSRLFMLPGATYHDPEFSWRFEIAPGGIGFLHGRNLGPQYENDLFMGAAVAAMEGGYLFHFNLTGNRRKIGVDDPRIEDRVADNLEKHNFAPPGGTAGDFGIIESESFRFGRDFGIATDIKTGPNGNLFVVSLSRNTVYEVYRPSKQ</sequence>
<dbReference type="Proteomes" id="UP000076079">
    <property type="component" value="Chromosome"/>
</dbReference>
<dbReference type="Pfam" id="PF07995">
    <property type="entry name" value="GSDH"/>
    <property type="match status" value="2"/>
</dbReference>
<dbReference type="KEGG" id="abac:LuPra_01050"/>
<dbReference type="InterPro" id="IPR012938">
    <property type="entry name" value="Glc/Sorbosone_DH"/>
</dbReference>
<dbReference type="AlphaFoldDB" id="A0A143PH30"/>
<reference evidence="4" key="2">
    <citation type="submission" date="2016-04" db="EMBL/GenBank/DDBJ databases">
        <title>First Complete Genome Sequence of a Subdivision 6 Acidobacterium.</title>
        <authorList>
            <person name="Huang S."/>
            <person name="Vieira S."/>
            <person name="Bunk B."/>
            <person name="Riedel T."/>
            <person name="Sproeer C."/>
            <person name="Overmann J."/>
        </authorList>
    </citation>
    <scope>NUCLEOTIDE SEQUENCE [LARGE SCALE GENOMIC DNA]</scope>
    <source>
        <strain evidence="4">DSM 100886 HEG_-6_39</strain>
    </source>
</reference>
<evidence type="ECO:0000313" key="3">
    <source>
        <dbReference type="EMBL" id="AMY07867.1"/>
    </source>
</evidence>